<feature type="compositionally biased region" description="Basic residues" evidence="5">
    <location>
        <begin position="175"/>
        <end position="187"/>
    </location>
</feature>
<evidence type="ECO:0000313" key="7">
    <source>
        <dbReference type="EMBL" id="AWW06055.1"/>
    </source>
</evidence>
<dbReference type="InterPro" id="IPR035975">
    <property type="entry name" value="E2/EBNA1_C_sf"/>
</dbReference>
<evidence type="ECO:0000256" key="3">
    <source>
        <dbReference type="ARBA" id="ARBA00017237"/>
    </source>
</evidence>
<keyword evidence="4" id="KW-1048">Host nucleus</keyword>
<comment type="subcellular location">
    <subcellularLocation>
        <location evidence="1">Host nucleus</location>
    </subcellularLocation>
</comment>
<sequence length="310" mass="35853">MEVLLSIQKQKLKIDKLFKKATTLEHGIAYLQAVKQYIIWQEDFRRDHPLIRTTSIRTKAQLAVEKEENRLLTNAFTGLHQQHNNSKGWKPDDFTWFSWRERSPYGVLKKGGHYNNNGYPVYDMFYVPIQGRLNHYLESKPQGDAKGFYFTSTGGDKLYYFEFDDSEEEAPPRAPNKKRQVKKKHSTPKQTPPSASPVPVRAVGKNRTLLGREGHGLSRLLLEAKDPPVVEFKGPLEKLKSFRKRIQHKYARFFATTSTSYVTSGGPLSHRFLVEFATIQQRKEFLETCTFALPMYRLGSFDAFVTSHCK</sequence>
<evidence type="ECO:0000256" key="5">
    <source>
        <dbReference type="SAM" id="MobiDB-lite"/>
    </source>
</evidence>
<dbReference type="Proteomes" id="UP000281687">
    <property type="component" value="Segment"/>
</dbReference>
<feature type="domain" description="Papillomavirus E2 C-terminal" evidence="6">
    <location>
        <begin position="228"/>
        <end position="291"/>
    </location>
</feature>
<protein>
    <recommendedName>
        <fullName evidence="3">Protein E8^E2C</fullName>
    </recommendedName>
</protein>
<evidence type="ECO:0000313" key="8">
    <source>
        <dbReference type="Proteomes" id="UP000281687"/>
    </source>
</evidence>
<dbReference type="InterPro" id="IPR012677">
    <property type="entry name" value="Nucleotide-bd_a/b_plait_sf"/>
</dbReference>
<dbReference type="GO" id="GO:0006275">
    <property type="term" value="P:regulation of DNA replication"/>
    <property type="evidence" value="ECO:0007669"/>
    <property type="project" value="InterPro"/>
</dbReference>
<name>A0A2Z4GUM7_9PAPI</name>
<feature type="region of interest" description="Disordered" evidence="5">
    <location>
        <begin position="167"/>
        <end position="200"/>
    </location>
</feature>
<organism evidence="7 8">
    <name type="scientific">Papillomaviridae sp</name>
    <dbReference type="NCBI Taxonomy" id="2052558"/>
    <lineage>
        <taxon>Viruses</taxon>
        <taxon>Monodnaviria</taxon>
        <taxon>Shotokuvirae</taxon>
        <taxon>Cossaviricota</taxon>
        <taxon>Papovaviricetes</taxon>
        <taxon>Zurhausenvirales</taxon>
        <taxon>Papillomaviridae</taxon>
    </lineage>
</organism>
<dbReference type="GO" id="GO:0003700">
    <property type="term" value="F:DNA-binding transcription factor activity"/>
    <property type="evidence" value="ECO:0007669"/>
    <property type="project" value="InterPro"/>
</dbReference>
<reference evidence="7 8" key="1">
    <citation type="submission" date="2018-06" db="EMBL/GenBank/DDBJ databases">
        <title>Uncovering a Universe of Circular DNA Viruses in Animal Metagenomes.</title>
        <authorList>
            <person name="Tisza M."/>
            <person name="Buck C."/>
            <person name="Pastrana D."/>
            <person name="Welch N."/>
            <person name="Peretti A."/>
        </authorList>
    </citation>
    <scope>NUCLEOTIDE SEQUENCE [LARGE SCALE GENOMIC DNA]</scope>
    <source>
        <strain evidence="7">Ctda10</strain>
    </source>
</reference>
<evidence type="ECO:0000256" key="1">
    <source>
        <dbReference type="ARBA" id="ARBA00004147"/>
    </source>
</evidence>
<dbReference type="Gene3D" id="3.30.70.330">
    <property type="match status" value="1"/>
</dbReference>
<dbReference type="SUPFAM" id="SSF54957">
    <property type="entry name" value="Viral DNA-binding domain"/>
    <property type="match status" value="1"/>
</dbReference>
<dbReference type="InterPro" id="IPR000427">
    <property type="entry name" value="Papillomavirus_E2_C"/>
</dbReference>
<proteinExistence type="inferred from homology"/>
<dbReference type="GO" id="GO:0003677">
    <property type="term" value="F:DNA binding"/>
    <property type="evidence" value="ECO:0007669"/>
    <property type="project" value="InterPro"/>
</dbReference>
<evidence type="ECO:0000256" key="2">
    <source>
        <dbReference type="ARBA" id="ARBA00007794"/>
    </source>
</evidence>
<comment type="similarity">
    <text evidence="2">Belongs to the papillomaviridae E8^E2C protein family.</text>
</comment>
<accession>A0A2Z4GUM7</accession>
<evidence type="ECO:0000256" key="4">
    <source>
        <dbReference type="ARBA" id="ARBA00022562"/>
    </source>
</evidence>
<evidence type="ECO:0000259" key="6">
    <source>
        <dbReference type="Pfam" id="PF00511"/>
    </source>
</evidence>
<dbReference type="EMBL" id="MH510267">
    <property type="protein sequence ID" value="AWW06055.1"/>
    <property type="molecule type" value="Genomic_DNA"/>
</dbReference>
<dbReference type="GO" id="GO:0042025">
    <property type="term" value="C:host cell nucleus"/>
    <property type="evidence" value="ECO:0007669"/>
    <property type="project" value="UniProtKB-SubCell"/>
</dbReference>
<dbReference type="Pfam" id="PF00511">
    <property type="entry name" value="PPV_E2_C"/>
    <property type="match status" value="1"/>
</dbReference>